<dbReference type="InterPro" id="IPR036388">
    <property type="entry name" value="WH-like_DNA-bd_sf"/>
</dbReference>
<dbReference type="InterPro" id="IPR018356">
    <property type="entry name" value="Tscrpt_reg_HTH_DeoR_CS"/>
</dbReference>
<dbReference type="InterPro" id="IPR001034">
    <property type="entry name" value="DeoR_HTH"/>
</dbReference>
<dbReference type="Gene3D" id="1.10.10.10">
    <property type="entry name" value="Winged helix-like DNA-binding domain superfamily/Winged helix DNA-binding domain"/>
    <property type="match status" value="1"/>
</dbReference>
<evidence type="ECO:0000313" key="7">
    <source>
        <dbReference type="Proteomes" id="UP001500751"/>
    </source>
</evidence>
<dbReference type="InterPro" id="IPR037171">
    <property type="entry name" value="NagB/RpiA_transferase-like"/>
</dbReference>
<dbReference type="PANTHER" id="PTHR30363:SF44">
    <property type="entry name" value="AGA OPERON TRANSCRIPTIONAL REPRESSOR-RELATED"/>
    <property type="match status" value="1"/>
</dbReference>
<dbReference type="InterPro" id="IPR036390">
    <property type="entry name" value="WH_DNA-bd_sf"/>
</dbReference>
<evidence type="ECO:0000256" key="4">
    <source>
        <dbReference type="SAM" id="MobiDB-lite"/>
    </source>
</evidence>
<dbReference type="SMART" id="SM00420">
    <property type="entry name" value="HTH_DEOR"/>
    <property type="match status" value="1"/>
</dbReference>
<keyword evidence="1" id="KW-0805">Transcription regulation</keyword>
<keyword evidence="7" id="KW-1185">Reference proteome</keyword>
<keyword evidence="3" id="KW-0804">Transcription</keyword>
<dbReference type="Pfam" id="PF08220">
    <property type="entry name" value="HTH_DeoR"/>
    <property type="match status" value="1"/>
</dbReference>
<evidence type="ECO:0000259" key="5">
    <source>
        <dbReference type="PROSITE" id="PS51000"/>
    </source>
</evidence>
<dbReference type="EMBL" id="BAAAQN010000008">
    <property type="protein sequence ID" value="GAA2022567.1"/>
    <property type="molecule type" value="Genomic_DNA"/>
</dbReference>
<dbReference type="Gene3D" id="3.40.50.1360">
    <property type="match status" value="1"/>
</dbReference>
<evidence type="ECO:0000256" key="2">
    <source>
        <dbReference type="ARBA" id="ARBA00023125"/>
    </source>
</evidence>
<dbReference type="SMART" id="SM01134">
    <property type="entry name" value="DeoRC"/>
    <property type="match status" value="1"/>
</dbReference>
<dbReference type="SUPFAM" id="SSF100950">
    <property type="entry name" value="NagB/RpiA/CoA transferase-like"/>
    <property type="match status" value="1"/>
</dbReference>
<reference evidence="7" key="1">
    <citation type="journal article" date="2019" name="Int. J. Syst. Evol. Microbiol.">
        <title>The Global Catalogue of Microorganisms (GCM) 10K type strain sequencing project: providing services to taxonomists for standard genome sequencing and annotation.</title>
        <authorList>
            <consortium name="The Broad Institute Genomics Platform"/>
            <consortium name="The Broad Institute Genome Sequencing Center for Infectious Disease"/>
            <person name="Wu L."/>
            <person name="Ma J."/>
        </authorList>
    </citation>
    <scope>NUCLEOTIDE SEQUENCE [LARGE SCALE GENOMIC DNA]</scope>
    <source>
        <strain evidence="7">JCM 16014</strain>
    </source>
</reference>
<name>A0ABP5FB80_9ACTN</name>
<dbReference type="PANTHER" id="PTHR30363">
    <property type="entry name" value="HTH-TYPE TRANSCRIPTIONAL REGULATOR SRLR-RELATED"/>
    <property type="match status" value="1"/>
</dbReference>
<dbReference type="Proteomes" id="UP001500751">
    <property type="component" value="Unassembled WGS sequence"/>
</dbReference>
<organism evidence="6 7">
    <name type="scientific">Catenulispora yoronensis</name>
    <dbReference type="NCBI Taxonomy" id="450799"/>
    <lineage>
        <taxon>Bacteria</taxon>
        <taxon>Bacillati</taxon>
        <taxon>Actinomycetota</taxon>
        <taxon>Actinomycetes</taxon>
        <taxon>Catenulisporales</taxon>
        <taxon>Catenulisporaceae</taxon>
        <taxon>Catenulispora</taxon>
    </lineage>
</organism>
<feature type="domain" description="HTH deoR-type" evidence="5">
    <location>
        <begin position="21"/>
        <end position="76"/>
    </location>
</feature>
<dbReference type="PROSITE" id="PS51000">
    <property type="entry name" value="HTH_DEOR_2"/>
    <property type="match status" value="1"/>
</dbReference>
<dbReference type="PRINTS" id="PR00037">
    <property type="entry name" value="HTHLACR"/>
</dbReference>
<sequence length="282" mass="29547">MRSAGSEPAGAKRGQGQPMLAAQRQARILEEVQRTGGVRVNDLTRLLGVSDMTVRRDLDVLDSRGLLTKVHGGATVRRSGSTDEPAFTVKAEMEQPAKDAIARTAAALVRPGTAIGISGGSTTYTLARHLVGVPDLTVVTNSLRVADVLHAHETTNPGANQTVILTGGMRTPSEALVGPIAVQAIRTLHLDQVFLGVYGMDAQAGYTSPNLMESETNRALVTAARNLIVVADHTKWGVVGLSAFAALDDAAVLVSDDGLSEDAREVLSDEVGELVLADRAGQ</sequence>
<dbReference type="PROSITE" id="PS00894">
    <property type="entry name" value="HTH_DEOR_1"/>
    <property type="match status" value="1"/>
</dbReference>
<accession>A0ABP5FB80</accession>
<dbReference type="Pfam" id="PF00455">
    <property type="entry name" value="DeoRC"/>
    <property type="match status" value="1"/>
</dbReference>
<dbReference type="SUPFAM" id="SSF46785">
    <property type="entry name" value="Winged helix' DNA-binding domain"/>
    <property type="match status" value="1"/>
</dbReference>
<gene>
    <name evidence="6" type="ORF">GCM10009839_20010</name>
</gene>
<keyword evidence="2 6" id="KW-0238">DNA-binding</keyword>
<feature type="region of interest" description="Disordered" evidence="4">
    <location>
        <begin position="1"/>
        <end position="22"/>
    </location>
</feature>
<proteinExistence type="predicted"/>
<evidence type="ECO:0000256" key="3">
    <source>
        <dbReference type="ARBA" id="ARBA00023163"/>
    </source>
</evidence>
<dbReference type="InterPro" id="IPR050313">
    <property type="entry name" value="Carb_Metab_HTH_regulators"/>
</dbReference>
<evidence type="ECO:0000256" key="1">
    <source>
        <dbReference type="ARBA" id="ARBA00023015"/>
    </source>
</evidence>
<protein>
    <submittedName>
        <fullName evidence="6">DeoR/GlpR family DNA-binding transcription regulator</fullName>
    </submittedName>
</protein>
<evidence type="ECO:0000313" key="6">
    <source>
        <dbReference type="EMBL" id="GAA2022567.1"/>
    </source>
</evidence>
<comment type="caution">
    <text evidence="6">The sequence shown here is derived from an EMBL/GenBank/DDBJ whole genome shotgun (WGS) entry which is preliminary data.</text>
</comment>
<dbReference type="GO" id="GO:0003677">
    <property type="term" value="F:DNA binding"/>
    <property type="evidence" value="ECO:0007669"/>
    <property type="project" value="UniProtKB-KW"/>
</dbReference>
<dbReference type="InterPro" id="IPR014036">
    <property type="entry name" value="DeoR-like_C"/>
</dbReference>